<dbReference type="SMART" id="SM00320">
    <property type="entry name" value="WD40"/>
    <property type="match status" value="14"/>
</dbReference>
<feature type="repeat" description="WD" evidence="3">
    <location>
        <begin position="1068"/>
        <end position="1109"/>
    </location>
</feature>
<evidence type="ECO:0000256" key="5">
    <source>
        <dbReference type="SAM" id="Phobius"/>
    </source>
</evidence>
<evidence type="ECO:0000259" key="6">
    <source>
        <dbReference type="Pfam" id="PF20703"/>
    </source>
</evidence>
<evidence type="ECO:0000256" key="4">
    <source>
        <dbReference type="SAM" id="Coils"/>
    </source>
</evidence>
<accession>E0UJ20</accession>
<dbReference type="PROSITE" id="PS50082">
    <property type="entry name" value="WD_REPEATS_2"/>
    <property type="match status" value="14"/>
</dbReference>
<gene>
    <name evidence="7" type="ordered locus">Cyan7822_2631</name>
</gene>
<dbReference type="Pfam" id="PF00400">
    <property type="entry name" value="WD40"/>
    <property type="match status" value="6"/>
</dbReference>
<dbReference type="Gene3D" id="3.40.50.300">
    <property type="entry name" value="P-loop containing nucleotide triphosphate hydrolases"/>
    <property type="match status" value="1"/>
</dbReference>
<keyword evidence="5" id="KW-1133">Transmembrane helix</keyword>
<dbReference type="STRING" id="497965.Cyan7822_2631"/>
<dbReference type="KEGG" id="cyj:Cyan7822_2631"/>
<dbReference type="PROSITE" id="PS50294">
    <property type="entry name" value="WD_REPEATS_REGION"/>
    <property type="match status" value="14"/>
</dbReference>
<feature type="repeat" description="WD" evidence="3">
    <location>
        <begin position="680"/>
        <end position="721"/>
    </location>
</feature>
<evidence type="ECO:0000256" key="3">
    <source>
        <dbReference type="PROSITE-ProRule" id="PRU00221"/>
    </source>
</evidence>
<evidence type="ECO:0000313" key="8">
    <source>
        <dbReference type="Proteomes" id="UP000008206"/>
    </source>
</evidence>
<keyword evidence="5" id="KW-0472">Membrane</keyword>
<dbReference type="CDD" id="cd00200">
    <property type="entry name" value="WD40"/>
    <property type="match status" value="2"/>
</dbReference>
<feature type="coiled-coil region" evidence="4">
    <location>
        <begin position="508"/>
        <end position="552"/>
    </location>
</feature>
<feature type="repeat" description="WD" evidence="3">
    <location>
        <begin position="848"/>
        <end position="889"/>
    </location>
</feature>
<reference evidence="8" key="1">
    <citation type="journal article" date="2011" name="MBio">
        <title>Novel metabolic attributes of the genus Cyanothece, comprising a group of unicellular nitrogen-fixing Cyanobacteria.</title>
        <authorList>
            <person name="Bandyopadhyay A."/>
            <person name="Elvitigala T."/>
            <person name="Welsh E."/>
            <person name="Stockel J."/>
            <person name="Liberton M."/>
            <person name="Min H."/>
            <person name="Sherman L.A."/>
            <person name="Pakrasi H.B."/>
        </authorList>
    </citation>
    <scope>NUCLEOTIDE SEQUENCE [LARGE SCALE GENOMIC DNA]</scope>
    <source>
        <strain evidence="8">PCC 7822</strain>
    </source>
</reference>
<keyword evidence="4" id="KW-0175">Coiled coil</keyword>
<dbReference type="SUPFAM" id="SSF52540">
    <property type="entry name" value="P-loop containing nucleoside triphosphate hydrolases"/>
    <property type="match status" value="1"/>
</dbReference>
<dbReference type="EMBL" id="CP002198">
    <property type="protein sequence ID" value="ADN14600.1"/>
    <property type="molecule type" value="Genomic_DNA"/>
</dbReference>
<dbReference type="FunFam" id="2.130.10.10:FF:000228">
    <property type="entry name" value="COMPASS-like H3K4 histone methylase component WDR5A"/>
    <property type="match status" value="2"/>
</dbReference>
<keyword evidence="8" id="KW-1185">Reference proteome</keyword>
<feature type="repeat" description="WD" evidence="3">
    <location>
        <begin position="806"/>
        <end position="847"/>
    </location>
</feature>
<feature type="repeat" description="WD" evidence="3">
    <location>
        <begin position="1194"/>
        <end position="1226"/>
    </location>
</feature>
<dbReference type="PROSITE" id="PS00678">
    <property type="entry name" value="WD_REPEATS_1"/>
    <property type="match status" value="12"/>
</dbReference>
<dbReference type="Pfam" id="PF25173">
    <property type="entry name" value="Beta-prop_WDR3_1st"/>
    <property type="match status" value="2"/>
</dbReference>
<dbReference type="PRINTS" id="PR00320">
    <property type="entry name" value="GPROTEINBRPT"/>
</dbReference>
<dbReference type="Proteomes" id="UP000008206">
    <property type="component" value="Chromosome"/>
</dbReference>
<dbReference type="InterPro" id="IPR036322">
    <property type="entry name" value="WD40_repeat_dom_sf"/>
</dbReference>
<dbReference type="eggNOG" id="COG0419">
    <property type="taxonomic scope" value="Bacteria"/>
</dbReference>
<dbReference type="OrthoDB" id="500003at2"/>
<dbReference type="SUPFAM" id="SSF50978">
    <property type="entry name" value="WD40 repeat-like"/>
    <property type="match status" value="2"/>
</dbReference>
<feature type="repeat" description="WD" evidence="3">
    <location>
        <begin position="638"/>
        <end position="679"/>
    </location>
</feature>
<name>E0UJ20_GLOV7</name>
<feature type="repeat" description="WD" evidence="3">
    <location>
        <begin position="890"/>
        <end position="941"/>
    </location>
</feature>
<dbReference type="InterPro" id="IPR019775">
    <property type="entry name" value="WD40_repeat_CS"/>
</dbReference>
<feature type="repeat" description="WD" evidence="3">
    <location>
        <begin position="1152"/>
        <end position="1193"/>
    </location>
</feature>
<feature type="repeat" description="WD" evidence="3">
    <location>
        <begin position="722"/>
        <end position="763"/>
    </location>
</feature>
<dbReference type="InterPro" id="IPR020472">
    <property type="entry name" value="WD40_PAC1"/>
</dbReference>
<dbReference type="PANTHER" id="PTHR22847:SF637">
    <property type="entry name" value="WD REPEAT DOMAIN 5B"/>
    <property type="match status" value="1"/>
</dbReference>
<dbReference type="InterPro" id="IPR001680">
    <property type="entry name" value="WD40_rpt"/>
</dbReference>
<feature type="repeat" description="WD" evidence="3">
    <location>
        <begin position="764"/>
        <end position="805"/>
    </location>
</feature>
<feature type="repeat" description="WD" evidence="3">
    <location>
        <begin position="942"/>
        <end position="983"/>
    </location>
</feature>
<dbReference type="eggNOG" id="COG2319">
    <property type="taxonomic scope" value="Bacteria"/>
</dbReference>
<dbReference type="RefSeq" id="WP_013322705.1">
    <property type="nucleotide sequence ID" value="NC_014501.1"/>
</dbReference>
<feature type="repeat" description="WD" evidence="3">
    <location>
        <begin position="1110"/>
        <end position="1151"/>
    </location>
</feature>
<dbReference type="InterPro" id="IPR049052">
    <property type="entry name" value="nSTAND1"/>
</dbReference>
<keyword evidence="2" id="KW-0677">Repeat</keyword>
<organism evidence="7 8">
    <name type="scientific">Gloeothece verrucosa (strain PCC 7822)</name>
    <name type="common">Cyanothece sp. (strain PCC 7822)</name>
    <dbReference type="NCBI Taxonomy" id="497965"/>
    <lineage>
        <taxon>Bacteria</taxon>
        <taxon>Bacillati</taxon>
        <taxon>Cyanobacteriota</taxon>
        <taxon>Cyanophyceae</taxon>
        <taxon>Oscillatoriophycideae</taxon>
        <taxon>Chroococcales</taxon>
        <taxon>Aphanothecaceae</taxon>
        <taxon>Gloeothece</taxon>
        <taxon>Gloeothece verrucosa</taxon>
    </lineage>
</organism>
<dbReference type="InterPro" id="IPR027417">
    <property type="entry name" value="P-loop_NTPase"/>
</dbReference>
<feature type="transmembrane region" description="Helical" evidence="5">
    <location>
        <begin position="552"/>
        <end position="571"/>
    </location>
</feature>
<keyword evidence="1 3" id="KW-0853">WD repeat</keyword>
<protein>
    <submittedName>
        <fullName evidence="7">WD40 repeat, subgroup</fullName>
    </submittedName>
</protein>
<evidence type="ECO:0000256" key="1">
    <source>
        <dbReference type="ARBA" id="ARBA00022574"/>
    </source>
</evidence>
<dbReference type="Pfam" id="PF20703">
    <property type="entry name" value="nSTAND1"/>
    <property type="match status" value="1"/>
</dbReference>
<sequence length="1270" mass="140928">MSDNKGFKYNQTNTSYYSEIGGDFKGIQGDITARNITQYIITQQSGIEITQRKLIEASPYVGLEKFKVEDKDKFFGRDSWIRDLTAHLKQNKVLLLLGASGSGKSSLIQAGLIPALRNETIFISLNIFCFVPDKNPFESFYGSLLTKYRQSEAKAAKIVKQDTLIQVVKSLKNDSQWLIFIDQFEELFTLTPKTEQSIFINSLTQLIDKLDESVRVVMTMRADFLDKLSPYPDLGKIHNRYSRMLTNMDDSELRLAIAEPAARNGVIFEKGLIETIIADFHEQAGSLPLLQYTLDLLWKKDDLQDRVLKTKTHLQDMLDLLWKKDNVQDRVLKTKTYQDLGGVRGALQKQANTIYGKFDARQRKLAKEIFLELISLEGGKNVSRRADKAIFEQDEIEKEVLYQLIDNRLLVSRGDDGKATVEVAHEELIRSWEVLQELIRENEQIIILRNRLYADAKEWDELRKQDAVKARGDLWSGSKLARIVELRREHSLPNLDDLANEFIDASVKEREEQQQRELKAAQELAKANKKALQESQKREEEQRKANKRLRQVSVILGVLLIAVGGFGWAAWNQKNQAEYNQAESLGRYASSLFDEHKELEASVTAIKAGKILQNQHTTNPEVTNALHKVLFANEYNRLERHNDSVTSVSFSPDGKILASGSWDKTIKLWDVQTGQEIRTLSGHNDSVYSVSFSGDGKILASGSRDKTIKLWDVQTGKEISTLSGHNDSVYSVSFSPDGKILASGSGDKTIKLWDVQTGQEIRTLSGHNDSVYSVSFSPDGKILASGSGYKTIKLWDVQTGQEIRTLSGHNDSVLSVSFSGDGKILASGSRDKTIKLWDVQTGQEIRTLSGHNDSVLSVSFSGDGKILASGSWDKTIKLWDVQTGQLIRTLSGHNDGVSSVSFSPIPPSPVTKGGAGGILASGSRDTSIKLWDVQTGQLIRTLSGHNDGVSSVSFSPDGKILASGSGDKTIKLWDVQTGQLIRTLSGHNDVVWSVSFSPDGKILASGSGDKTIKLWDVQTGQQIRTLSRHNDSVWSVSFSPDGKILASGSGDKTIKLWDVQTGQQIRTLSRHNDSVLSVSFSGDGKILASGSRDKTIKLWDVQTGQQIRTLSRHNDSVLSVSFSGDGKILASGSRDTSIKLWDVQTGQLIRTLSGHNEYVRSVSFSPDGKILASGSRDTSIKLWDVQTGQQIRTLSGHNDVVWSVSFSPDGKILASGSRDTSIKLWDGEYGWGLDALMAKSCDRVRAYLHNPNSDVREEDKGLCDGIGGKK</sequence>
<dbReference type="InterPro" id="IPR015943">
    <property type="entry name" value="WD40/YVTN_repeat-like_dom_sf"/>
</dbReference>
<feature type="repeat" description="WD" evidence="3">
    <location>
        <begin position="1026"/>
        <end position="1067"/>
    </location>
</feature>
<dbReference type="AlphaFoldDB" id="E0UJ20"/>
<feature type="repeat" description="WD" evidence="3">
    <location>
        <begin position="984"/>
        <end position="1025"/>
    </location>
</feature>
<dbReference type="PANTHER" id="PTHR22847">
    <property type="entry name" value="WD40 REPEAT PROTEIN"/>
    <property type="match status" value="1"/>
</dbReference>
<dbReference type="HOGENOM" id="CLU_002352_0_0_3"/>
<keyword evidence="5" id="KW-0812">Transmembrane</keyword>
<dbReference type="Gene3D" id="2.130.10.10">
    <property type="entry name" value="YVTN repeat-like/Quinoprotein amine dehydrogenase"/>
    <property type="match status" value="7"/>
</dbReference>
<evidence type="ECO:0000256" key="2">
    <source>
        <dbReference type="ARBA" id="ARBA00022737"/>
    </source>
</evidence>
<evidence type="ECO:0000313" key="7">
    <source>
        <dbReference type="EMBL" id="ADN14600.1"/>
    </source>
</evidence>
<feature type="domain" description="Novel STAND NTPase 1" evidence="6">
    <location>
        <begin position="59"/>
        <end position="466"/>
    </location>
</feature>
<proteinExistence type="predicted"/>